<gene>
    <name evidence="8" type="ORF">ACFFJP_01770</name>
</gene>
<evidence type="ECO:0000259" key="7">
    <source>
        <dbReference type="Pfam" id="PF00892"/>
    </source>
</evidence>
<accession>A0ABV6B814</accession>
<keyword evidence="5 6" id="KW-0472">Membrane</keyword>
<dbReference type="PANTHER" id="PTHR32322:SF2">
    <property type="entry name" value="EAMA DOMAIN-CONTAINING PROTEIN"/>
    <property type="match status" value="1"/>
</dbReference>
<sequence length="294" mass="31923">MQSLLQHPQFAGSWRMLVAMLMSGTIGLFVVESGQDTATVVFYRCLLGGAALLAYLSWQRGWQKLSALQSGYLLAGGFALVANWFCLFGAYKLSSISIATLVYHTQPFFLLLLTALGSKQWPPAAKWGWLALAFVGVAGTTGLDQDSHNPLLWQGVGLAAVAACLYAVATLTTRKLTGVAPAQIAGLQMVLGVLLMLPLEKTSMLVMPALSIGALLTLGLVHTGLMYNLMYSAFQRLPVTSIAFLSFVYPLLTVLIDFWYYDLTLSASQYGGMALIVLALVAHQRNWGVYPRHH</sequence>
<dbReference type="Proteomes" id="UP001589813">
    <property type="component" value="Unassembled WGS sequence"/>
</dbReference>
<keyword evidence="4 6" id="KW-1133">Transmembrane helix</keyword>
<dbReference type="InterPro" id="IPR050638">
    <property type="entry name" value="AA-Vitamin_Transporters"/>
</dbReference>
<evidence type="ECO:0000256" key="5">
    <source>
        <dbReference type="ARBA" id="ARBA00023136"/>
    </source>
</evidence>
<keyword evidence="9" id="KW-1185">Reference proteome</keyword>
<dbReference type="EMBL" id="JBHLXP010000001">
    <property type="protein sequence ID" value="MFC0047015.1"/>
    <property type="molecule type" value="Genomic_DNA"/>
</dbReference>
<feature type="domain" description="EamA" evidence="7">
    <location>
        <begin position="155"/>
        <end position="281"/>
    </location>
</feature>
<protein>
    <submittedName>
        <fullName evidence="8">DMT family transporter</fullName>
    </submittedName>
</protein>
<evidence type="ECO:0000256" key="1">
    <source>
        <dbReference type="ARBA" id="ARBA00004141"/>
    </source>
</evidence>
<dbReference type="InterPro" id="IPR000620">
    <property type="entry name" value="EamA_dom"/>
</dbReference>
<keyword evidence="3 6" id="KW-0812">Transmembrane</keyword>
<feature type="transmembrane region" description="Helical" evidence="6">
    <location>
        <begin position="205"/>
        <end position="227"/>
    </location>
</feature>
<evidence type="ECO:0000313" key="9">
    <source>
        <dbReference type="Proteomes" id="UP001589813"/>
    </source>
</evidence>
<dbReference type="PANTHER" id="PTHR32322">
    <property type="entry name" value="INNER MEMBRANE TRANSPORTER"/>
    <property type="match status" value="1"/>
</dbReference>
<name>A0ABV6B814_9GAMM</name>
<feature type="transmembrane region" description="Helical" evidence="6">
    <location>
        <begin position="267"/>
        <end position="283"/>
    </location>
</feature>
<comment type="similarity">
    <text evidence="2">Belongs to the EamA transporter family.</text>
</comment>
<comment type="subcellular location">
    <subcellularLocation>
        <location evidence="1">Membrane</location>
        <topology evidence="1">Multi-pass membrane protein</topology>
    </subcellularLocation>
</comment>
<comment type="caution">
    <text evidence="8">The sequence shown here is derived from an EMBL/GenBank/DDBJ whole genome shotgun (WGS) entry which is preliminary data.</text>
</comment>
<feature type="transmembrane region" description="Helical" evidence="6">
    <location>
        <begin position="151"/>
        <end position="169"/>
    </location>
</feature>
<feature type="transmembrane region" description="Helical" evidence="6">
    <location>
        <begin position="176"/>
        <end position="199"/>
    </location>
</feature>
<dbReference type="InterPro" id="IPR037185">
    <property type="entry name" value="EmrE-like"/>
</dbReference>
<feature type="transmembrane region" description="Helical" evidence="6">
    <location>
        <begin position="239"/>
        <end position="261"/>
    </location>
</feature>
<feature type="transmembrane region" description="Helical" evidence="6">
    <location>
        <begin position="37"/>
        <end position="58"/>
    </location>
</feature>
<dbReference type="SUPFAM" id="SSF103481">
    <property type="entry name" value="Multidrug resistance efflux transporter EmrE"/>
    <property type="match status" value="2"/>
</dbReference>
<proteinExistence type="inferred from homology"/>
<evidence type="ECO:0000256" key="3">
    <source>
        <dbReference type="ARBA" id="ARBA00022692"/>
    </source>
</evidence>
<feature type="domain" description="EamA" evidence="7">
    <location>
        <begin position="16"/>
        <end position="140"/>
    </location>
</feature>
<reference evidence="8 9" key="1">
    <citation type="submission" date="2024-09" db="EMBL/GenBank/DDBJ databases">
        <authorList>
            <person name="Sun Q."/>
            <person name="Mori K."/>
        </authorList>
    </citation>
    <scope>NUCLEOTIDE SEQUENCE [LARGE SCALE GENOMIC DNA]</scope>
    <source>
        <strain evidence="8 9">KCTC 23315</strain>
    </source>
</reference>
<evidence type="ECO:0000313" key="8">
    <source>
        <dbReference type="EMBL" id="MFC0047015.1"/>
    </source>
</evidence>
<evidence type="ECO:0000256" key="4">
    <source>
        <dbReference type="ARBA" id="ARBA00022989"/>
    </source>
</evidence>
<feature type="transmembrane region" description="Helical" evidence="6">
    <location>
        <begin position="96"/>
        <end position="115"/>
    </location>
</feature>
<evidence type="ECO:0000256" key="6">
    <source>
        <dbReference type="SAM" id="Phobius"/>
    </source>
</evidence>
<feature type="transmembrane region" description="Helical" evidence="6">
    <location>
        <begin position="12"/>
        <end position="31"/>
    </location>
</feature>
<feature type="transmembrane region" description="Helical" evidence="6">
    <location>
        <begin position="70"/>
        <end position="90"/>
    </location>
</feature>
<dbReference type="Pfam" id="PF00892">
    <property type="entry name" value="EamA"/>
    <property type="match status" value="2"/>
</dbReference>
<dbReference type="RefSeq" id="WP_377239843.1">
    <property type="nucleotide sequence ID" value="NZ_JBHLXP010000001.1"/>
</dbReference>
<organism evidence="8 9">
    <name type="scientific">Rheinheimera tilapiae</name>
    <dbReference type="NCBI Taxonomy" id="875043"/>
    <lineage>
        <taxon>Bacteria</taxon>
        <taxon>Pseudomonadati</taxon>
        <taxon>Pseudomonadota</taxon>
        <taxon>Gammaproteobacteria</taxon>
        <taxon>Chromatiales</taxon>
        <taxon>Chromatiaceae</taxon>
        <taxon>Rheinheimera</taxon>
    </lineage>
</organism>
<evidence type="ECO:0000256" key="2">
    <source>
        <dbReference type="ARBA" id="ARBA00007362"/>
    </source>
</evidence>